<dbReference type="RefSeq" id="WP_107975537.1">
    <property type="nucleotide sequence ID" value="NZ_BMEZ01000007.1"/>
</dbReference>
<dbReference type="EMBL" id="QBKN01000007">
    <property type="protein sequence ID" value="PTX49279.1"/>
    <property type="molecule type" value="Genomic_DNA"/>
</dbReference>
<dbReference type="InterPro" id="IPR041492">
    <property type="entry name" value="HAD_2"/>
</dbReference>
<dbReference type="OrthoDB" id="9782449at2"/>
<dbReference type="PRINTS" id="PR00413">
    <property type="entry name" value="HADHALOGNASE"/>
</dbReference>
<keyword evidence="2" id="KW-1185">Reference proteome</keyword>
<dbReference type="Proteomes" id="UP000244069">
    <property type="component" value="Unassembled WGS sequence"/>
</dbReference>
<dbReference type="Pfam" id="PF13419">
    <property type="entry name" value="HAD_2"/>
    <property type="match status" value="1"/>
</dbReference>
<gene>
    <name evidence="1" type="ORF">C8N44_107119</name>
</gene>
<dbReference type="NCBIfam" id="TIGR01509">
    <property type="entry name" value="HAD-SF-IA-v3"/>
    <property type="match status" value="1"/>
</dbReference>
<dbReference type="InterPro" id="IPR023214">
    <property type="entry name" value="HAD_sf"/>
</dbReference>
<protein>
    <submittedName>
        <fullName evidence="1">HAD superfamily hydrolase (TIGR01509 family)</fullName>
    </submittedName>
</protein>
<comment type="caution">
    <text evidence="1">The sequence shown here is derived from an EMBL/GenBank/DDBJ whole genome shotgun (WGS) entry which is preliminary data.</text>
</comment>
<proteinExistence type="predicted"/>
<name>A0A2T6AZL7_9RHOB</name>
<keyword evidence="1" id="KW-0378">Hydrolase</keyword>
<dbReference type="SFLD" id="SFLDG01129">
    <property type="entry name" value="C1.5:_HAD__Beta-PGM__Phosphata"/>
    <property type="match status" value="1"/>
</dbReference>
<dbReference type="CDD" id="cd07505">
    <property type="entry name" value="HAD_BPGM-like"/>
    <property type="match status" value="1"/>
</dbReference>
<dbReference type="PANTHER" id="PTHR18901:SF38">
    <property type="entry name" value="PSEUDOURIDINE-5'-PHOSPHATASE"/>
    <property type="match status" value="1"/>
</dbReference>
<evidence type="ECO:0000313" key="1">
    <source>
        <dbReference type="EMBL" id="PTX49279.1"/>
    </source>
</evidence>
<dbReference type="Gene3D" id="1.10.150.240">
    <property type="entry name" value="Putative phosphatase, domain 2"/>
    <property type="match status" value="1"/>
</dbReference>
<dbReference type="InterPro" id="IPR023198">
    <property type="entry name" value="PGP-like_dom2"/>
</dbReference>
<dbReference type="SFLD" id="SFLDS00003">
    <property type="entry name" value="Haloacid_Dehalogenase"/>
    <property type="match status" value="1"/>
</dbReference>
<dbReference type="SFLD" id="SFLDG01135">
    <property type="entry name" value="C1.5.6:_HAD__Beta-PGM__Phospha"/>
    <property type="match status" value="1"/>
</dbReference>
<dbReference type="SUPFAM" id="SSF56784">
    <property type="entry name" value="HAD-like"/>
    <property type="match status" value="1"/>
</dbReference>
<sequence>MPSYSAVLFDLDGTLLDTEALAREAGLRALSRMGFSPDADYFDQLVGKDHDTSANLLKARYGDLDMGRLDVLWKEESDKLKAEGIAIKPGVAELLDMLDATDLPRAVVTSSHRDSASYKLERSGLLDRFPFFIGFNDVTAAKPAPEPYLLAAERLGVDPRACLVFEDSEPGAQAAWDAGMTVVQVPDLNPATGDYAHHVAETLLEGARKAGLVD</sequence>
<dbReference type="InterPro" id="IPR036412">
    <property type="entry name" value="HAD-like_sf"/>
</dbReference>
<evidence type="ECO:0000313" key="2">
    <source>
        <dbReference type="Proteomes" id="UP000244069"/>
    </source>
</evidence>
<dbReference type="AlphaFoldDB" id="A0A2T6AZL7"/>
<dbReference type="Gene3D" id="3.40.50.1000">
    <property type="entry name" value="HAD superfamily/HAD-like"/>
    <property type="match status" value="1"/>
</dbReference>
<dbReference type="GO" id="GO:0016787">
    <property type="term" value="F:hydrolase activity"/>
    <property type="evidence" value="ECO:0007669"/>
    <property type="project" value="UniProtKB-KW"/>
</dbReference>
<dbReference type="InterPro" id="IPR006439">
    <property type="entry name" value="HAD-SF_hydro_IA"/>
</dbReference>
<accession>A0A2T6AZL7</accession>
<reference evidence="1 2" key="1">
    <citation type="submission" date="2018-04" db="EMBL/GenBank/DDBJ databases">
        <title>Genomic Encyclopedia of Archaeal and Bacterial Type Strains, Phase II (KMG-II): from individual species to whole genera.</title>
        <authorList>
            <person name="Goeker M."/>
        </authorList>
    </citation>
    <scope>NUCLEOTIDE SEQUENCE [LARGE SCALE GENOMIC DNA]</scope>
    <source>
        <strain evidence="1 2">DSM 29329</strain>
    </source>
</reference>
<organism evidence="1 2">
    <name type="scientific">Allosediminivita pacifica</name>
    <dbReference type="NCBI Taxonomy" id="1267769"/>
    <lineage>
        <taxon>Bacteria</taxon>
        <taxon>Pseudomonadati</taxon>
        <taxon>Pseudomonadota</taxon>
        <taxon>Alphaproteobacteria</taxon>
        <taxon>Rhodobacterales</taxon>
        <taxon>Paracoccaceae</taxon>
        <taxon>Allosediminivita</taxon>
    </lineage>
</organism>
<dbReference type="PANTHER" id="PTHR18901">
    <property type="entry name" value="2-DEOXYGLUCOSE-6-PHOSPHATE PHOSPHATASE 2"/>
    <property type="match status" value="1"/>
</dbReference>